<keyword evidence="3" id="KW-1185">Reference proteome</keyword>
<dbReference type="Gene3D" id="3.20.20.140">
    <property type="entry name" value="Metal-dependent hydrolases"/>
    <property type="match status" value="1"/>
</dbReference>
<dbReference type="EMBL" id="AFIJ01000044">
    <property type="protein sequence ID" value="EGL38378.1"/>
    <property type="molecule type" value="Genomic_DNA"/>
</dbReference>
<dbReference type="PANTHER" id="PTHR42924:SF3">
    <property type="entry name" value="POLYMERASE_HISTIDINOL PHOSPHATASE N-TERMINAL DOMAIN-CONTAINING PROTEIN"/>
    <property type="match status" value="1"/>
</dbReference>
<dbReference type="EC" id="3.1.3.-" evidence="2"/>
<keyword evidence="2" id="KW-0378">Hydrolase</keyword>
<feature type="domain" description="Polymerase/histidinol phosphatase N-terminal" evidence="1">
    <location>
        <begin position="3"/>
        <end position="66"/>
    </location>
</feature>
<reference evidence="2 3" key="1">
    <citation type="submission" date="2011-04" db="EMBL/GenBank/DDBJ databases">
        <authorList>
            <person name="Harkins D.M."/>
            <person name="Madupu R."/>
            <person name="Durkin A.S."/>
            <person name="Torralba M."/>
            <person name="Methe B."/>
            <person name="Sutton G.G."/>
            <person name="Nelson K.E."/>
        </authorList>
    </citation>
    <scope>NUCLEOTIDE SEQUENCE [LARGE SCALE GENOMIC DNA]</scope>
    <source>
        <strain evidence="2 3">UPII 199-6</strain>
    </source>
</reference>
<dbReference type="InterPro" id="IPR004013">
    <property type="entry name" value="PHP_dom"/>
</dbReference>
<evidence type="ECO:0000313" key="2">
    <source>
        <dbReference type="EMBL" id="EGL38378.1"/>
    </source>
</evidence>
<organism evidence="2 3">
    <name type="scientific">Megasphaera lornae</name>
    <dbReference type="NCBI Taxonomy" id="1000568"/>
    <lineage>
        <taxon>Bacteria</taxon>
        <taxon>Bacillati</taxon>
        <taxon>Bacillota</taxon>
        <taxon>Negativicutes</taxon>
        <taxon>Veillonellales</taxon>
        <taxon>Veillonellaceae</taxon>
        <taxon>Megasphaera</taxon>
    </lineage>
</organism>
<comment type="caution">
    <text evidence="2">The sequence shown here is derived from an EMBL/GenBank/DDBJ whole genome shotgun (WGS) entry which is preliminary data.</text>
</comment>
<dbReference type="Proteomes" id="UP000004018">
    <property type="component" value="Unassembled WGS sequence"/>
</dbReference>
<evidence type="ECO:0000313" key="3">
    <source>
        <dbReference type="Proteomes" id="UP000004018"/>
    </source>
</evidence>
<dbReference type="CDD" id="cd07438">
    <property type="entry name" value="PHP_HisPPase_AMP"/>
    <property type="match status" value="1"/>
</dbReference>
<dbReference type="RefSeq" id="WP_007391752.1">
    <property type="nucleotide sequence ID" value="NZ_AFIJ01000044.1"/>
</dbReference>
<sequence>MKVDLHMHTTCSDGVYTPQELIRRAAQANIRMLAITDHDTVEAHVSGYTRSQEVEVIRAIEMSSRYGEEDVHILGYDIDVRNQALQSYCRDYSQRRKIRARRMFQRCLDLGYTLDAQAFEALLAKKGSVGRPHIARLLIEKGYFTEVGEVFHAILHRGAPAYVPYERESIAACIQLIHQAGGMAVLAHPGLIADGLEAVLQYPFDGMEVYHPKQRGYFDTYEKLACGHHFLMTGGSDYHGTKGRFPENVGGFTVESGQIEAFLQARQRSNA</sequence>
<dbReference type="Pfam" id="PF02811">
    <property type="entry name" value="PHP"/>
    <property type="match status" value="1"/>
</dbReference>
<proteinExistence type="predicted"/>
<dbReference type="PANTHER" id="PTHR42924">
    <property type="entry name" value="EXONUCLEASE"/>
    <property type="match status" value="1"/>
</dbReference>
<dbReference type="SUPFAM" id="SSF89550">
    <property type="entry name" value="PHP domain-like"/>
    <property type="match status" value="1"/>
</dbReference>
<dbReference type="InterPro" id="IPR052018">
    <property type="entry name" value="PHP_domain"/>
</dbReference>
<gene>
    <name evidence="2" type="ORF">HMPREF1039_1501</name>
</gene>
<dbReference type="InterPro" id="IPR016195">
    <property type="entry name" value="Pol/histidinol_Pase-like"/>
</dbReference>
<dbReference type="Gene3D" id="1.10.150.650">
    <property type="match status" value="1"/>
</dbReference>
<accession>A0ABN0CYF0</accession>
<dbReference type="InterPro" id="IPR003141">
    <property type="entry name" value="Pol/His_phosphatase_N"/>
</dbReference>
<dbReference type="SMART" id="SM00481">
    <property type="entry name" value="POLIIIAc"/>
    <property type="match status" value="1"/>
</dbReference>
<dbReference type="GO" id="GO:0016787">
    <property type="term" value="F:hydrolase activity"/>
    <property type="evidence" value="ECO:0007669"/>
    <property type="project" value="UniProtKB-KW"/>
</dbReference>
<protein>
    <submittedName>
        <fullName evidence="2">PHP domain protein</fullName>
        <ecNumber evidence="2">3.1.3.-</ecNumber>
    </submittedName>
</protein>
<evidence type="ECO:0000259" key="1">
    <source>
        <dbReference type="SMART" id="SM00481"/>
    </source>
</evidence>
<name>A0ABN0CYF0_9FIRM</name>